<dbReference type="InterPro" id="IPR001138">
    <property type="entry name" value="Zn2Cys6_DnaBD"/>
</dbReference>
<dbReference type="GO" id="GO:0000981">
    <property type="term" value="F:DNA-binding transcription factor activity, RNA polymerase II-specific"/>
    <property type="evidence" value="ECO:0007669"/>
    <property type="project" value="InterPro"/>
</dbReference>
<evidence type="ECO:0000256" key="1">
    <source>
        <dbReference type="ARBA" id="ARBA00023242"/>
    </source>
</evidence>
<dbReference type="SMART" id="SM00066">
    <property type="entry name" value="GAL4"/>
    <property type="match status" value="1"/>
</dbReference>
<dbReference type="GO" id="GO:0008270">
    <property type="term" value="F:zinc ion binding"/>
    <property type="evidence" value="ECO:0007669"/>
    <property type="project" value="InterPro"/>
</dbReference>
<keyword evidence="1" id="KW-0539">Nucleus</keyword>
<dbReference type="GeneID" id="36594871"/>
<sequence>MERSDPRSANASVRKRALVACELCRSKKTKCDNSRPSCESCARLRVKCLYKASNLDQSPFDVTNQTVLERLDYLVQLVETQNERNSLAAPGPSLYSPGHAVAAQTPNSNVSLDLPYTSPYAGDSCRSSTKVSLEDTAILSESVDLAGQTFGMCETLLQWPIFENKYPVPGPELLVFQSEVTEKLEEKPCLSRSPNGNATQLLGSRRLIHEEDALRLAHKFLSHVHIKNPILDEHNLFDIAREVMEHGFGWDERSCLMLIVCALGSLCTEFTEDFIKPCQLVGPTPISSVSDAVDYASAETYYIACRKRVGLLGNSIVATECQFYSGVYEMFSLRPLRAWSSFNNASKTLQMYLKAQSIQTADAACSLVRSLYWSCLKSEWEFRMEIDLPPSGLATLNYGEIFPLPPASSVQPHGEQDRAAIEKSWNFYLSELAVRRIGNRLMGCFYQHDETWWLSVPLERLIRIATEIELQLTQWVNHLPQVGHSAGDFADRARSDELTFYLHGRLLGFTERVYRPFLYLALYHPLDSPIQESLRPYVQKHIETCLKHTLRGIRRHRHHGTWYQIRECVSMCFLLLAAVKSGKVRVSNSWREAVETTIAGCMFWEMEASDVRALRCVLMDILEQLSGDKAVQIS</sequence>
<dbReference type="RefSeq" id="XP_024737220.1">
    <property type="nucleotide sequence ID" value="XM_024886794.1"/>
</dbReference>
<keyword evidence="4" id="KW-1185">Reference proteome</keyword>
<dbReference type="Gene3D" id="4.10.240.10">
    <property type="entry name" value="Zn(2)-C6 fungal-type DNA-binding domain"/>
    <property type="match status" value="1"/>
</dbReference>
<dbReference type="EMBL" id="KZ613790">
    <property type="protein sequence ID" value="PMD60316.1"/>
    <property type="molecule type" value="Genomic_DNA"/>
</dbReference>
<evidence type="ECO:0000313" key="4">
    <source>
        <dbReference type="Proteomes" id="UP000235371"/>
    </source>
</evidence>
<dbReference type="SUPFAM" id="SSF57701">
    <property type="entry name" value="Zn2/Cys6 DNA-binding domain"/>
    <property type="match status" value="1"/>
</dbReference>
<dbReference type="AlphaFoldDB" id="A0A2J6TBB9"/>
<name>A0A2J6TBB9_9HELO</name>
<dbReference type="PROSITE" id="PS50048">
    <property type="entry name" value="ZN2_CY6_FUNGAL_2"/>
    <property type="match status" value="1"/>
</dbReference>
<dbReference type="CDD" id="cd12148">
    <property type="entry name" value="fungal_TF_MHR"/>
    <property type="match status" value="1"/>
</dbReference>
<accession>A0A2J6TBB9</accession>
<gene>
    <name evidence="3" type="ORF">K444DRAFT_663156</name>
</gene>
<dbReference type="Pfam" id="PF00172">
    <property type="entry name" value="Zn_clus"/>
    <property type="match status" value="1"/>
</dbReference>
<dbReference type="InterPro" id="IPR036864">
    <property type="entry name" value="Zn2-C6_fun-type_DNA-bd_sf"/>
</dbReference>
<evidence type="ECO:0000259" key="2">
    <source>
        <dbReference type="PROSITE" id="PS50048"/>
    </source>
</evidence>
<protein>
    <recommendedName>
        <fullName evidence="2">Zn(2)-C6 fungal-type domain-containing protein</fullName>
    </recommendedName>
</protein>
<dbReference type="PANTHER" id="PTHR47785">
    <property type="entry name" value="ZN(II)2CYS6 TRANSCRIPTION FACTOR (EUROFUNG)-RELATED-RELATED"/>
    <property type="match status" value="1"/>
</dbReference>
<organism evidence="3 4">
    <name type="scientific">Hyaloscypha bicolor E</name>
    <dbReference type="NCBI Taxonomy" id="1095630"/>
    <lineage>
        <taxon>Eukaryota</taxon>
        <taxon>Fungi</taxon>
        <taxon>Dikarya</taxon>
        <taxon>Ascomycota</taxon>
        <taxon>Pezizomycotina</taxon>
        <taxon>Leotiomycetes</taxon>
        <taxon>Helotiales</taxon>
        <taxon>Hyaloscyphaceae</taxon>
        <taxon>Hyaloscypha</taxon>
        <taxon>Hyaloscypha bicolor</taxon>
    </lineage>
</organism>
<evidence type="ECO:0000313" key="3">
    <source>
        <dbReference type="EMBL" id="PMD60316.1"/>
    </source>
</evidence>
<dbReference type="CDD" id="cd00067">
    <property type="entry name" value="GAL4"/>
    <property type="match status" value="1"/>
</dbReference>
<reference evidence="3 4" key="1">
    <citation type="submission" date="2016-04" db="EMBL/GenBank/DDBJ databases">
        <title>A degradative enzymes factory behind the ericoid mycorrhizal symbiosis.</title>
        <authorList>
            <consortium name="DOE Joint Genome Institute"/>
            <person name="Martino E."/>
            <person name="Morin E."/>
            <person name="Grelet G."/>
            <person name="Kuo A."/>
            <person name="Kohler A."/>
            <person name="Daghino S."/>
            <person name="Barry K."/>
            <person name="Choi C."/>
            <person name="Cichocki N."/>
            <person name="Clum A."/>
            <person name="Copeland A."/>
            <person name="Hainaut M."/>
            <person name="Haridas S."/>
            <person name="Labutti K."/>
            <person name="Lindquist E."/>
            <person name="Lipzen A."/>
            <person name="Khouja H.-R."/>
            <person name="Murat C."/>
            <person name="Ohm R."/>
            <person name="Olson A."/>
            <person name="Spatafora J."/>
            <person name="Veneault-Fourrey C."/>
            <person name="Henrissat B."/>
            <person name="Grigoriev I."/>
            <person name="Martin F."/>
            <person name="Perotto S."/>
        </authorList>
    </citation>
    <scope>NUCLEOTIDE SEQUENCE [LARGE SCALE GENOMIC DNA]</scope>
    <source>
        <strain evidence="3 4">E</strain>
    </source>
</reference>
<proteinExistence type="predicted"/>
<dbReference type="PROSITE" id="PS00463">
    <property type="entry name" value="ZN2_CY6_FUNGAL_1"/>
    <property type="match status" value="1"/>
</dbReference>
<dbReference type="PANTHER" id="PTHR47785:SF5">
    <property type="entry name" value="ZN(II)2CYS6 TRANSCRIPTION FACTOR (EUROFUNG)"/>
    <property type="match status" value="1"/>
</dbReference>
<dbReference type="Proteomes" id="UP000235371">
    <property type="component" value="Unassembled WGS sequence"/>
</dbReference>
<dbReference type="InterPro" id="IPR053181">
    <property type="entry name" value="EcdB-like_regulator"/>
</dbReference>
<dbReference type="InParanoid" id="A0A2J6TBB9"/>
<dbReference type="STRING" id="1095630.A0A2J6TBB9"/>
<dbReference type="OrthoDB" id="4356994at2759"/>
<feature type="domain" description="Zn(2)-C6 fungal-type" evidence="2">
    <location>
        <begin position="20"/>
        <end position="50"/>
    </location>
</feature>